<dbReference type="InterPro" id="IPR023346">
    <property type="entry name" value="Lysozyme-like_dom_sf"/>
</dbReference>
<feature type="chain" id="PRO_5039588223" description="Transglycosylase SLT domain-containing protein" evidence="2">
    <location>
        <begin position="31"/>
        <end position="209"/>
    </location>
</feature>
<accession>A0A6J4KTE3</accession>
<reference evidence="3" key="1">
    <citation type="submission" date="2020-02" db="EMBL/GenBank/DDBJ databases">
        <authorList>
            <person name="Meier V. D."/>
        </authorList>
    </citation>
    <scope>NUCLEOTIDE SEQUENCE</scope>
    <source>
        <strain evidence="3">AVDCRST_MAG46</strain>
    </source>
</reference>
<keyword evidence="2" id="KW-0732">Signal</keyword>
<organism evidence="3">
    <name type="scientific">uncultured Nocardioidaceae bacterium</name>
    <dbReference type="NCBI Taxonomy" id="253824"/>
    <lineage>
        <taxon>Bacteria</taxon>
        <taxon>Bacillati</taxon>
        <taxon>Actinomycetota</taxon>
        <taxon>Actinomycetes</taxon>
        <taxon>Propionibacteriales</taxon>
        <taxon>Nocardioidaceae</taxon>
        <taxon>environmental samples</taxon>
    </lineage>
</organism>
<evidence type="ECO:0008006" key="4">
    <source>
        <dbReference type="Google" id="ProtNLM"/>
    </source>
</evidence>
<feature type="signal peptide" evidence="2">
    <location>
        <begin position="1"/>
        <end position="30"/>
    </location>
</feature>
<evidence type="ECO:0000256" key="2">
    <source>
        <dbReference type="SAM" id="SignalP"/>
    </source>
</evidence>
<feature type="compositionally biased region" description="Basic and acidic residues" evidence="1">
    <location>
        <begin position="102"/>
        <end position="114"/>
    </location>
</feature>
<gene>
    <name evidence="3" type="ORF">AVDCRST_MAG46-272</name>
</gene>
<dbReference type="SUPFAM" id="SSF53955">
    <property type="entry name" value="Lysozyme-like"/>
    <property type="match status" value="1"/>
</dbReference>
<evidence type="ECO:0000313" key="3">
    <source>
        <dbReference type="EMBL" id="CAA9312947.1"/>
    </source>
</evidence>
<protein>
    <recommendedName>
        <fullName evidence="4">Transglycosylase SLT domain-containing protein</fullName>
    </recommendedName>
</protein>
<sequence length="209" mass="22233">MQRARSRVGHGVRTLSRPVAVAAMSGALLAASAVADGAVVEREAGSALAPVASTPTVTTDAGDREPTTVSRASDRPSLAEPKADVLANEATRPGRQAATARVQREEPVAESDPRDIARAMLPQYGWSDTEFSCLDALWVSESDWEWNADNPTSSAYGIPQALPGEKMASAGPDWETNPATQIEWGLGYIRDVYGTPCAANSFKVANNWY</sequence>
<dbReference type="AlphaFoldDB" id="A0A6J4KTE3"/>
<proteinExistence type="predicted"/>
<name>A0A6J4KTE3_9ACTN</name>
<dbReference type="EMBL" id="CADCUD010000021">
    <property type="protein sequence ID" value="CAA9312947.1"/>
    <property type="molecule type" value="Genomic_DNA"/>
</dbReference>
<evidence type="ECO:0000256" key="1">
    <source>
        <dbReference type="SAM" id="MobiDB-lite"/>
    </source>
</evidence>
<feature type="region of interest" description="Disordered" evidence="1">
    <location>
        <begin position="44"/>
        <end position="114"/>
    </location>
</feature>